<dbReference type="RefSeq" id="WP_338452432.1">
    <property type="nucleotide sequence ID" value="NZ_CP137640.1"/>
</dbReference>
<evidence type="ECO:0000313" key="2">
    <source>
        <dbReference type="EMBL" id="WVX83548.1"/>
    </source>
</evidence>
<organism evidence="2 3">
    <name type="scientific">Niallia oryzisoli</name>
    <dbReference type="NCBI Taxonomy" id="1737571"/>
    <lineage>
        <taxon>Bacteria</taxon>
        <taxon>Bacillati</taxon>
        <taxon>Bacillota</taxon>
        <taxon>Bacilli</taxon>
        <taxon>Bacillales</taxon>
        <taxon>Bacillaceae</taxon>
        <taxon>Niallia</taxon>
    </lineage>
</organism>
<dbReference type="Proteomes" id="UP001357223">
    <property type="component" value="Chromosome"/>
</dbReference>
<protein>
    <submittedName>
        <fullName evidence="2">Uncharacterized protein</fullName>
    </submittedName>
</protein>
<proteinExistence type="predicted"/>
<feature type="transmembrane region" description="Helical" evidence="1">
    <location>
        <begin position="24"/>
        <end position="46"/>
    </location>
</feature>
<dbReference type="EMBL" id="CP137640">
    <property type="protein sequence ID" value="WVX83548.1"/>
    <property type="molecule type" value="Genomic_DNA"/>
</dbReference>
<reference evidence="2 3" key="1">
    <citation type="submission" date="2023-10" db="EMBL/GenBank/DDBJ databases">
        <title>Niallia locisalis sp.nov. isolated from a salt pond sample.</title>
        <authorList>
            <person name="Li X.-J."/>
            <person name="Dong L."/>
        </authorList>
    </citation>
    <scope>NUCLEOTIDE SEQUENCE [LARGE SCALE GENOMIC DNA]</scope>
    <source>
        <strain evidence="2 3">DSM 29761</strain>
    </source>
</reference>
<name>A0ABZ2CJ21_9BACI</name>
<keyword evidence="3" id="KW-1185">Reference proteome</keyword>
<keyword evidence="1" id="KW-1133">Transmembrane helix</keyword>
<evidence type="ECO:0000256" key="1">
    <source>
        <dbReference type="SAM" id="Phobius"/>
    </source>
</evidence>
<evidence type="ECO:0000313" key="3">
    <source>
        <dbReference type="Proteomes" id="UP001357223"/>
    </source>
</evidence>
<accession>A0ABZ2CJ21</accession>
<keyword evidence="1" id="KW-0472">Membrane</keyword>
<keyword evidence="1" id="KW-0812">Transmembrane</keyword>
<gene>
    <name evidence="2" type="ORF">R4Z09_11415</name>
</gene>
<sequence>MNNRENNSKGTTENKNDININNNFSLSINFGDSLNLFALIVGFFIIKRISKQYKINKKLLKENKEKND</sequence>